<feature type="transmembrane region" description="Helical" evidence="19">
    <location>
        <begin position="38"/>
        <end position="60"/>
    </location>
</feature>
<feature type="region of interest" description="Disordered" evidence="18">
    <location>
        <begin position="311"/>
        <end position="333"/>
    </location>
</feature>
<feature type="transmembrane region" description="Helical" evidence="19">
    <location>
        <begin position="276"/>
        <end position="294"/>
    </location>
</feature>
<dbReference type="InterPro" id="IPR036909">
    <property type="entry name" value="Cyt_c-like_dom_sf"/>
</dbReference>
<sequence length="333" mass="36977">MLYNSALRSGRLLGSLRTTSRIAKRSVTSSSSSRSSPAALTAAASAATAVAFGSAAWYYYAFGQELHAMTPAEEGLHPTHYPWEHAKWTKTFDHQALRRGFQVYREVCSSCHSISRVPWRAFVGTTHTVDEMKAMAEENEYPGEPDNEGEPTTRPGKISDYMLAPYKNEEAARAANNGALPPDLSLMVKARHGGCDYIFSLLTGYPEEPPPGAHVQSGLNFNPYFPGTGIAMARVLYDGLVEYEDKTPATTSQMAKDVVEFLNWTAEPEMDQRKKMGWKVIIIASTLFAISVWMKRYKWVPMKTRKVFYNPPSTQTAPPLQRTRGTTPPPPSI</sequence>
<dbReference type="GO" id="GO:0020037">
    <property type="term" value="F:heme binding"/>
    <property type="evidence" value="ECO:0007669"/>
    <property type="project" value="InterPro"/>
</dbReference>
<dbReference type="FunFam" id="1.10.760.10:FF:000002">
    <property type="entry name" value="Cytochrome c1, heme protein"/>
    <property type="match status" value="1"/>
</dbReference>
<comment type="similarity">
    <text evidence="2">Belongs to the cytochrome c family.</text>
</comment>
<feature type="compositionally biased region" description="Polar residues" evidence="18">
    <location>
        <begin position="311"/>
        <end position="326"/>
    </location>
</feature>
<feature type="region of interest" description="Disordered" evidence="18">
    <location>
        <begin position="138"/>
        <end position="157"/>
    </location>
</feature>
<feature type="binding site" description="covalent" evidence="17">
    <location>
        <position position="111"/>
    </location>
    <ligand>
        <name>heme c</name>
        <dbReference type="ChEBI" id="CHEBI:61717"/>
    </ligand>
</feature>
<comment type="caution">
    <text evidence="21">The sequence shown here is derived from an EMBL/GenBank/DDBJ whole genome shotgun (WGS) entry which is preliminary data.</text>
</comment>
<evidence type="ECO:0000256" key="19">
    <source>
        <dbReference type="SAM" id="Phobius"/>
    </source>
</evidence>
<protein>
    <recommendedName>
        <fullName evidence="3">quinol--cytochrome-c reductase</fullName>
        <ecNumber evidence="3">7.1.1.8</ecNumber>
    </recommendedName>
</protein>
<comment type="subcellular location">
    <subcellularLocation>
        <location evidence="1">Mitochondrion inner membrane</location>
    </subcellularLocation>
</comment>
<evidence type="ECO:0000256" key="7">
    <source>
        <dbReference type="ARBA" id="ARBA00022692"/>
    </source>
</evidence>
<evidence type="ECO:0000313" key="22">
    <source>
        <dbReference type="Proteomes" id="UP000664169"/>
    </source>
</evidence>
<dbReference type="Proteomes" id="UP000664169">
    <property type="component" value="Unassembled WGS sequence"/>
</dbReference>
<evidence type="ECO:0000256" key="6">
    <source>
        <dbReference type="ARBA" id="ARBA00022660"/>
    </source>
</evidence>
<dbReference type="PROSITE" id="PS51007">
    <property type="entry name" value="CYTC"/>
    <property type="match status" value="1"/>
</dbReference>
<dbReference type="FunFam" id="1.20.5.100:FF:000003">
    <property type="entry name" value="Cytochrome c1, heme protein, mitochondrial"/>
    <property type="match status" value="1"/>
</dbReference>
<evidence type="ECO:0000259" key="20">
    <source>
        <dbReference type="PROSITE" id="PS51007"/>
    </source>
</evidence>
<keyword evidence="14" id="KW-0496">Mitochondrion</keyword>
<dbReference type="EMBL" id="CAJPDQ010000014">
    <property type="protein sequence ID" value="CAF9919205.1"/>
    <property type="molecule type" value="Genomic_DNA"/>
</dbReference>
<evidence type="ECO:0000256" key="9">
    <source>
        <dbReference type="ARBA" id="ARBA00022792"/>
    </source>
</evidence>
<evidence type="ECO:0000256" key="12">
    <source>
        <dbReference type="ARBA" id="ARBA00022989"/>
    </source>
</evidence>
<keyword evidence="6" id="KW-0679">Respiratory chain</keyword>
<keyword evidence="13 17" id="KW-0408">Iron</keyword>
<evidence type="ECO:0000256" key="14">
    <source>
        <dbReference type="ARBA" id="ARBA00023128"/>
    </source>
</evidence>
<evidence type="ECO:0000256" key="5">
    <source>
        <dbReference type="ARBA" id="ARBA00022617"/>
    </source>
</evidence>
<gene>
    <name evidence="21" type="primary">CYT1</name>
    <name evidence="21" type="ORF">GOMPHAMPRED_001706</name>
</gene>
<feature type="binding site" description="covalent" evidence="17">
    <location>
        <position position="112"/>
    </location>
    <ligand>
        <name>heme c</name>
        <dbReference type="ChEBI" id="CHEBI:61717"/>
    </ligand>
</feature>
<organism evidence="21 22">
    <name type="scientific">Gomphillus americanus</name>
    <dbReference type="NCBI Taxonomy" id="1940652"/>
    <lineage>
        <taxon>Eukaryota</taxon>
        <taxon>Fungi</taxon>
        <taxon>Dikarya</taxon>
        <taxon>Ascomycota</taxon>
        <taxon>Pezizomycotina</taxon>
        <taxon>Lecanoromycetes</taxon>
        <taxon>OSLEUM clade</taxon>
        <taxon>Ostropomycetidae</taxon>
        <taxon>Ostropales</taxon>
        <taxon>Graphidaceae</taxon>
        <taxon>Gomphilloideae</taxon>
        <taxon>Gomphillus</taxon>
    </lineage>
</organism>
<proteinExistence type="inferred from homology"/>
<keyword evidence="22" id="KW-1185">Reference proteome</keyword>
<comment type="cofactor">
    <cofactor evidence="17">
        <name>heme c</name>
        <dbReference type="ChEBI" id="CHEBI:61717"/>
    </cofactor>
    <text evidence="17">Binds 1 heme c group covalently per subunit.</text>
</comment>
<feature type="domain" description="Cytochrome c" evidence="20">
    <location>
        <begin position="95"/>
        <end position="266"/>
    </location>
</feature>
<dbReference type="Gene3D" id="1.20.5.100">
    <property type="entry name" value="Cytochrome c1, transmembrane anchor, C-terminal"/>
    <property type="match status" value="1"/>
</dbReference>
<dbReference type="Gene3D" id="1.10.760.10">
    <property type="entry name" value="Cytochrome c-like domain"/>
    <property type="match status" value="1"/>
</dbReference>
<evidence type="ECO:0000256" key="16">
    <source>
        <dbReference type="ARBA" id="ARBA00029351"/>
    </source>
</evidence>
<feature type="compositionally biased region" description="Acidic residues" evidence="18">
    <location>
        <begin position="138"/>
        <end position="149"/>
    </location>
</feature>
<evidence type="ECO:0000256" key="8">
    <source>
        <dbReference type="ARBA" id="ARBA00022723"/>
    </source>
</evidence>
<dbReference type="AlphaFoldDB" id="A0A8H3IKX6"/>
<evidence type="ECO:0000256" key="10">
    <source>
        <dbReference type="ARBA" id="ARBA00022967"/>
    </source>
</evidence>
<keyword evidence="4" id="KW-0813">Transport</keyword>
<evidence type="ECO:0000256" key="13">
    <source>
        <dbReference type="ARBA" id="ARBA00023004"/>
    </source>
</evidence>
<reference evidence="21" key="1">
    <citation type="submission" date="2021-03" db="EMBL/GenBank/DDBJ databases">
        <authorList>
            <person name="Tagirdzhanova G."/>
        </authorList>
    </citation>
    <scope>NUCLEOTIDE SEQUENCE</scope>
</reference>
<keyword evidence="10" id="KW-1278">Translocase</keyword>
<dbReference type="GO" id="GO:0005743">
    <property type="term" value="C:mitochondrial inner membrane"/>
    <property type="evidence" value="ECO:0007669"/>
    <property type="project" value="UniProtKB-SubCell"/>
</dbReference>
<name>A0A8H3IKX6_9LECA</name>
<evidence type="ECO:0000256" key="2">
    <source>
        <dbReference type="ARBA" id="ARBA00006488"/>
    </source>
</evidence>
<feature type="binding site" description="covalent" evidence="17">
    <location>
        <position position="108"/>
    </location>
    <ligand>
        <name>heme c</name>
        <dbReference type="ChEBI" id="CHEBI:61717"/>
    </ligand>
</feature>
<evidence type="ECO:0000313" key="21">
    <source>
        <dbReference type="EMBL" id="CAF9919205.1"/>
    </source>
</evidence>
<dbReference type="PANTHER" id="PTHR10266:SF3">
    <property type="entry name" value="CYTOCHROME C1, HEME PROTEIN, MITOCHONDRIAL"/>
    <property type="match status" value="1"/>
</dbReference>
<evidence type="ECO:0000256" key="11">
    <source>
        <dbReference type="ARBA" id="ARBA00022982"/>
    </source>
</evidence>
<keyword evidence="12 19" id="KW-1133">Transmembrane helix</keyword>
<dbReference type="InterPro" id="IPR002326">
    <property type="entry name" value="Cyt_c1"/>
</dbReference>
<dbReference type="GO" id="GO:0046872">
    <property type="term" value="F:metal ion binding"/>
    <property type="evidence" value="ECO:0007669"/>
    <property type="project" value="UniProtKB-KW"/>
</dbReference>
<dbReference type="SUPFAM" id="SSF81496">
    <property type="entry name" value="Cytochrome c1 subunit of cytochrome bc1 complex (Ubiquinol-cytochrome c reductase), transmembrane anchor"/>
    <property type="match status" value="1"/>
</dbReference>
<evidence type="ECO:0000256" key="18">
    <source>
        <dbReference type="SAM" id="MobiDB-lite"/>
    </source>
</evidence>
<dbReference type="OrthoDB" id="5925at2759"/>
<keyword evidence="15 19" id="KW-0472">Membrane</keyword>
<dbReference type="GO" id="GO:0008121">
    <property type="term" value="F:quinol-cytochrome-c reductase activity"/>
    <property type="evidence" value="ECO:0007669"/>
    <property type="project" value="UniProtKB-EC"/>
</dbReference>
<keyword evidence="7 19" id="KW-0812">Transmembrane</keyword>
<dbReference type="PRINTS" id="PR00603">
    <property type="entry name" value="CYTOCHROMEC1"/>
</dbReference>
<evidence type="ECO:0000256" key="4">
    <source>
        <dbReference type="ARBA" id="ARBA00022448"/>
    </source>
</evidence>
<feature type="binding site" description="covalent" evidence="17">
    <location>
        <position position="232"/>
    </location>
    <ligand>
        <name>heme c</name>
        <dbReference type="ChEBI" id="CHEBI:61717"/>
    </ligand>
</feature>
<evidence type="ECO:0000256" key="1">
    <source>
        <dbReference type="ARBA" id="ARBA00004273"/>
    </source>
</evidence>
<comment type="catalytic activity">
    <reaction evidence="16">
        <text>a quinol + 2 Fe(III)-[cytochrome c](out) = a quinone + 2 Fe(II)-[cytochrome c](out) + 2 H(+)(out)</text>
        <dbReference type="Rhea" id="RHEA:11484"/>
        <dbReference type="Rhea" id="RHEA-COMP:10350"/>
        <dbReference type="Rhea" id="RHEA-COMP:14399"/>
        <dbReference type="ChEBI" id="CHEBI:15378"/>
        <dbReference type="ChEBI" id="CHEBI:24646"/>
        <dbReference type="ChEBI" id="CHEBI:29033"/>
        <dbReference type="ChEBI" id="CHEBI:29034"/>
        <dbReference type="ChEBI" id="CHEBI:132124"/>
        <dbReference type="EC" id="7.1.1.8"/>
    </reaction>
</comment>
<keyword evidence="11" id="KW-0249">Electron transport</keyword>
<keyword evidence="8 17" id="KW-0479">Metal-binding</keyword>
<dbReference type="PANTHER" id="PTHR10266">
    <property type="entry name" value="CYTOCHROME C1"/>
    <property type="match status" value="1"/>
</dbReference>
<keyword evidence="9" id="KW-0999">Mitochondrion inner membrane</keyword>
<dbReference type="SUPFAM" id="SSF46626">
    <property type="entry name" value="Cytochrome c"/>
    <property type="match status" value="1"/>
</dbReference>
<dbReference type="Pfam" id="PF02167">
    <property type="entry name" value="Cytochrom_C1"/>
    <property type="match status" value="1"/>
</dbReference>
<evidence type="ECO:0000256" key="15">
    <source>
        <dbReference type="ARBA" id="ARBA00023136"/>
    </source>
</evidence>
<keyword evidence="5 17" id="KW-0349">Heme</keyword>
<dbReference type="InterPro" id="IPR021157">
    <property type="entry name" value="Cyt_c1_TM_anchor_C"/>
</dbReference>
<accession>A0A8H3IKX6</accession>
<dbReference type="EC" id="7.1.1.8" evidence="3"/>
<evidence type="ECO:0000256" key="17">
    <source>
        <dbReference type="PIRSR" id="PIRSR602326-1"/>
    </source>
</evidence>
<evidence type="ECO:0000256" key="3">
    <source>
        <dbReference type="ARBA" id="ARBA00012951"/>
    </source>
</evidence>
<dbReference type="GO" id="GO:0006122">
    <property type="term" value="P:mitochondrial electron transport, ubiquinol to cytochrome c"/>
    <property type="evidence" value="ECO:0007669"/>
    <property type="project" value="TreeGrafter"/>
</dbReference>
<dbReference type="InterPro" id="IPR009056">
    <property type="entry name" value="Cyt_c-like_dom"/>
</dbReference>